<gene>
    <name evidence="2" type="ORF">C4B68_34150</name>
</gene>
<evidence type="ECO:0000313" key="2">
    <source>
        <dbReference type="EMBL" id="AVH59994.1"/>
    </source>
</evidence>
<name>A0ABM6SZA6_9ACTN</name>
<evidence type="ECO:0000313" key="3">
    <source>
        <dbReference type="Proteomes" id="UP000238413"/>
    </source>
</evidence>
<evidence type="ECO:0000256" key="1">
    <source>
        <dbReference type="SAM" id="MobiDB-lite"/>
    </source>
</evidence>
<sequence>MDAGVFVAAFVLLLVSIAQGWTVLAALSGVVLIGVMVTTAARRQFGGGRRPSESSRPWRRDPS</sequence>
<organism evidence="2 3">
    <name type="scientific">Streptomyces dengpaensis</name>
    <dbReference type="NCBI Taxonomy" id="2049881"/>
    <lineage>
        <taxon>Bacteria</taxon>
        <taxon>Bacillati</taxon>
        <taxon>Actinomycetota</taxon>
        <taxon>Actinomycetes</taxon>
        <taxon>Kitasatosporales</taxon>
        <taxon>Streptomycetaceae</taxon>
        <taxon>Streptomyces</taxon>
    </lineage>
</organism>
<protein>
    <submittedName>
        <fullName evidence="2">Uncharacterized protein</fullName>
    </submittedName>
</protein>
<accession>A0ABM6SZA6</accession>
<feature type="region of interest" description="Disordered" evidence="1">
    <location>
        <begin position="44"/>
        <end position="63"/>
    </location>
</feature>
<dbReference type="Proteomes" id="UP000238413">
    <property type="component" value="Chromosome"/>
</dbReference>
<feature type="compositionally biased region" description="Basic and acidic residues" evidence="1">
    <location>
        <begin position="50"/>
        <end position="63"/>
    </location>
</feature>
<dbReference type="EMBL" id="CP026652">
    <property type="protein sequence ID" value="AVH59994.1"/>
    <property type="molecule type" value="Genomic_DNA"/>
</dbReference>
<keyword evidence="3" id="KW-1185">Reference proteome</keyword>
<proteinExistence type="predicted"/>
<reference evidence="2 3" key="1">
    <citation type="submission" date="2018-02" db="EMBL/GenBank/DDBJ databases">
        <title>Complete genome sequence of Streptomyces dengpaensis, the producer of angucyclines.</title>
        <authorList>
            <person name="Yumei L."/>
        </authorList>
    </citation>
    <scope>NUCLEOTIDE SEQUENCE [LARGE SCALE GENOMIC DNA]</scope>
    <source>
        <strain evidence="2 3">XZHG99</strain>
    </source>
</reference>